<dbReference type="GO" id="GO:0061630">
    <property type="term" value="F:ubiquitin protein ligase activity"/>
    <property type="evidence" value="ECO:0007669"/>
    <property type="project" value="UniProtKB-EC"/>
</dbReference>
<keyword evidence="12" id="KW-1185">Reference proteome</keyword>
<evidence type="ECO:0000256" key="1">
    <source>
        <dbReference type="ARBA" id="ARBA00000900"/>
    </source>
</evidence>
<keyword evidence="5 8" id="KW-0863">Zinc-finger</keyword>
<dbReference type="GO" id="GO:0005737">
    <property type="term" value="C:cytoplasm"/>
    <property type="evidence" value="ECO:0007669"/>
    <property type="project" value="TreeGrafter"/>
</dbReference>
<dbReference type="InterPro" id="IPR013083">
    <property type="entry name" value="Znf_RING/FYVE/PHD"/>
</dbReference>
<dbReference type="GO" id="GO:0016567">
    <property type="term" value="P:protein ubiquitination"/>
    <property type="evidence" value="ECO:0007669"/>
    <property type="project" value="TreeGrafter"/>
</dbReference>
<evidence type="ECO:0000256" key="2">
    <source>
        <dbReference type="ARBA" id="ARBA00012483"/>
    </source>
</evidence>
<dbReference type="PROSITE" id="PS50089">
    <property type="entry name" value="ZF_RING_2"/>
    <property type="match status" value="1"/>
</dbReference>
<keyword evidence="4" id="KW-0479">Metal-binding</keyword>
<reference evidence="11 12" key="1">
    <citation type="journal article" date="2017" name="Mol. Biol. Evol.">
        <title>The 4-celled Tetrabaena socialis nuclear genome reveals the essential components for genetic control of cell number at the origin of multicellularity in the volvocine lineage.</title>
        <authorList>
            <person name="Featherston J."/>
            <person name="Arakaki Y."/>
            <person name="Hanschen E.R."/>
            <person name="Ferris P.J."/>
            <person name="Michod R.E."/>
            <person name="Olson B.J.S.C."/>
            <person name="Nozaki H."/>
            <person name="Durand P.M."/>
        </authorList>
    </citation>
    <scope>NUCLEOTIDE SEQUENCE [LARGE SCALE GENOMIC DNA]</scope>
    <source>
        <strain evidence="11 12">NIES-571</strain>
    </source>
</reference>
<evidence type="ECO:0000256" key="9">
    <source>
        <dbReference type="SAM" id="MobiDB-lite"/>
    </source>
</evidence>
<keyword evidence="7" id="KW-0862">Zinc</keyword>
<evidence type="ECO:0000256" key="8">
    <source>
        <dbReference type="PROSITE-ProRule" id="PRU00175"/>
    </source>
</evidence>
<dbReference type="Pfam" id="PF13639">
    <property type="entry name" value="zf-RING_2"/>
    <property type="match status" value="1"/>
</dbReference>
<keyword evidence="3" id="KW-0808">Transferase</keyword>
<evidence type="ECO:0000256" key="7">
    <source>
        <dbReference type="ARBA" id="ARBA00022833"/>
    </source>
</evidence>
<evidence type="ECO:0000256" key="5">
    <source>
        <dbReference type="ARBA" id="ARBA00022771"/>
    </source>
</evidence>
<organism evidence="11 12">
    <name type="scientific">Tetrabaena socialis</name>
    <dbReference type="NCBI Taxonomy" id="47790"/>
    <lineage>
        <taxon>Eukaryota</taxon>
        <taxon>Viridiplantae</taxon>
        <taxon>Chlorophyta</taxon>
        <taxon>core chlorophytes</taxon>
        <taxon>Chlorophyceae</taxon>
        <taxon>CS clade</taxon>
        <taxon>Chlamydomonadales</taxon>
        <taxon>Tetrabaenaceae</taxon>
        <taxon>Tetrabaena</taxon>
    </lineage>
</organism>
<feature type="region of interest" description="Disordered" evidence="9">
    <location>
        <begin position="160"/>
        <end position="203"/>
    </location>
</feature>
<comment type="caution">
    <text evidence="11">The sequence shown here is derived from an EMBL/GenBank/DDBJ whole genome shotgun (WGS) entry which is preliminary data.</text>
</comment>
<dbReference type="Proteomes" id="UP000236333">
    <property type="component" value="Unassembled WGS sequence"/>
</dbReference>
<protein>
    <recommendedName>
        <fullName evidence="2">RING-type E3 ubiquitin transferase</fullName>
        <ecNumber evidence="2">2.3.2.27</ecNumber>
    </recommendedName>
</protein>
<dbReference type="PANTHER" id="PTHR15710">
    <property type="entry name" value="E3 UBIQUITIN-PROTEIN LIGASE PRAJA"/>
    <property type="match status" value="1"/>
</dbReference>
<dbReference type="SMART" id="SM00184">
    <property type="entry name" value="RING"/>
    <property type="match status" value="1"/>
</dbReference>
<sequence length="368" mass="38568">MTEREIGALLEKRATFHRGLGELRAAVASTSPNNTTKLEALLALLPRVVTLLRTRYSNVTQWKAAAEVFRACEARASTAQQTARVAACLAEAEAFLSEHDLELPGAVAAASEAAAAAALANVPLSDVLMGLGQQQAVEVHYDDTGPILDDEDRRRRIEGGGAASTTAPAAAAAAAAGSGEEGGEAGTGAGGEGGAAAGGGRTRLQQRADMQAAILEGIQAVYSGMSAVARGTEAIERELDAVLAALHSRTQPHQPSRPPASRKAVAALPRIVLDAETLERQLNREAVCPVCTEHLAVGDEVQLLPCKHSYHVACLAPWLAQSNSCPVCRTELPTDDAGYEAKKERDAEEARERRGADNALSHGEFTYI</sequence>
<evidence type="ECO:0000313" key="12">
    <source>
        <dbReference type="Proteomes" id="UP000236333"/>
    </source>
</evidence>
<dbReference type="EC" id="2.3.2.27" evidence="2"/>
<dbReference type="PANTHER" id="PTHR15710:SF217">
    <property type="entry name" value="E3 UBIQUITIN-PROTEIN LIGASE RDUF2"/>
    <property type="match status" value="1"/>
</dbReference>
<comment type="catalytic activity">
    <reaction evidence="1">
        <text>S-ubiquitinyl-[E2 ubiquitin-conjugating enzyme]-L-cysteine + [acceptor protein]-L-lysine = [E2 ubiquitin-conjugating enzyme]-L-cysteine + N(6)-ubiquitinyl-[acceptor protein]-L-lysine.</text>
        <dbReference type="EC" id="2.3.2.27"/>
    </reaction>
</comment>
<accession>A0A2J7ZSA4</accession>
<feature type="compositionally biased region" description="Low complexity" evidence="9">
    <location>
        <begin position="163"/>
        <end position="178"/>
    </location>
</feature>
<feature type="region of interest" description="Disordered" evidence="9">
    <location>
        <begin position="337"/>
        <end position="368"/>
    </location>
</feature>
<dbReference type="EMBL" id="PGGS01000541">
    <property type="protein sequence ID" value="PNH03152.1"/>
    <property type="molecule type" value="Genomic_DNA"/>
</dbReference>
<name>A0A2J7ZSA4_9CHLO</name>
<evidence type="ECO:0000256" key="4">
    <source>
        <dbReference type="ARBA" id="ARBA00022723"/>
    </source>
</evidence>
<evidence type="ECO:0000256" key="3">
    <source>
        <dbReference type="ARBA" id="ARBA00022679"/>
    </source>
</evidence>
<dbReference type="AlphaFoldDB" id="A0A2J7ZSA4"/>
<dbReference type="Gene3D" id="3.30.40.10">
    <property type="entry name" value="Zinc/RING finger domain, C3HC4 (zinc finger)"/>
    <property type="match status" value="1"/>
</dbReference>
<feature type="compositionally biased region" description="Gly residues" evidence="9">
    <location>
        <begin position="184"/>
        <end position="201"/>
    </location>
</feature>
<gene>
    <name evidence="11" type="ORF">TSOC_010787</name>
</gene>
<dbReference type="GO" id="GO:0008270">
    <property type="term" value="F:zinc ion binding"/>
    <property type="evidence" value="ECO:0007669"/>
    <property type="project" value="UniProtKB-KW"/>
</dbReference>
<evidence type="ECO:0000313" key="11">
    <source>
        <dbReference type="EMBL" id="PNH03152.1"/>
    </source>
</evidence>
<evidence type="ECO:0000259" key="10">
    <source>
        <dbReference type="PROSITE" id="PS50089"/>
    </source>
</evidence>
<dbReference type="FunFam" id="3.30.40.10:FF:000127">
    <property type="entry name" value="E3 ubiquitin-protein ligase RNF181"/>
    <property type="match status" value="1"/>
</dbReference>
<dbReference type="InterPro" id="IPR001841">
    <property type="entry name" value="Znf_RING"/>
</dbReference>
<evidence type="ECO:0000256" key="6">
    <source>
        <dbReference type="ARBA" id="ARBA00022786"/>
    </source>
</evidence>
<feature type="compositionally biased region" description="Basic and acidic residues" evidence="9">
    <location>
        <begin position="339"/>
        <end position="356"/>
    </location>
</feature>
<proteinExistence type="predicted"/>
<dbReference type="SUPFAM" id="SSF57850">
    <property type="entry name" value="RING/U-box"/>
    <property type="match status" value="1"/>
</dbReference>
<keyword evidence="6" id="KW-0833">Ubl conjugation pathway</keyword>
<feature type="domain" description="RING-type" evidence="10">
    <location>
        <begin position="288"/>
        <end position="329"/>
    </location>
</feature>
<dbReference type="OrthoDB" id="515079at2759"/>